<dbReference type="GO" id="GO:0009249">
    <property type="term" value="P:protein lipoylation"/>
    <property type="evidence" value="ECO:0007669"/>
    <property type="project" value="InterPro"/>
</dbReference>
<protein>
    <recommendedName>
        <fullName evidence="6 7">Octanoyltransferase</fullName>
        <ecNumber evidence="6 7">2.3.1.181</ecNumber>
    </recommendedName>
    <alternativeName>
        <fullName evidence="6">Lipoate-protein ligase B</fullName>
    </alternativeName>
    <alternativeName>
        <fullName evidence="6">Lipoyl/octanoyl transferase</fullName>
    </alternativeName>
    <alternativeName>
        <fullName evidence="6">Octanoyl-[acyl-carrier-protein]-protein N-octanoyltransferase</fullName>
    </alternativeName>
</protein>
<dbReference type="AlphaFoldDB" id="A0A7Y0FHQ8"/>
<gene>
    <name evidence="6 12" type="primary">lipB</name>
    <name evidence="12" type="ORF">HHL20_03920</name>
</gene>
<feature type="binding site" evidence="6 9">
    <location>
        <begin position="166"/>
        <end position="168"/>
    </location>
    <ligand>
        <name>substrate</name>
    </ligand>
</feature>
<dbReference type="PROSITE" id="PS01313">
    <property type="entry name" value="LIPB"/>
    <property type="match status" value="1"/>
</dbReference>
<dbReference type="PANTHER" id="PTHR10993:SF12">
    <property type="entry name" value="OCTANOYLTRANSFERASE"/>
    <property type="match status" value="1"/>
</dbReference>
<dbReference type="RefSeq" id="WP_169229873.1">
    <property type="nucleotide sequence ID" value="NZ_JABBGF010000001.1"/>
</dbReference>
<dbReference type="PANTHER" id="PTHR10993">
    <property type="entry name" value="OCTANOYLTRANSFERASE"/>
    <property type="match status" value="1"/>
</dbReference>
<evidence type="ECO:0000256" key="10">
    <source>
        <dbReference type="PIRSR" id="PIRSR016262-3"/>
    </source>
</evidence>
<evidence type="ECO:0000256" key="2">
    <source>
        <dbReference type="ARBA" id="ARBA00022490"/>
    </source>
</evidence>
<comment type="subcellular location">
    <subcellularLocation>
        <location evidence="6">Cytoplasm</location>
    </subcellularLocation>
</comment>
<comment type="similarity">
    <text evidence="6 7">Belongs to the LipB family.</text>
</comment>
<dbReference type="InterPro" id="IPR020605">
    <property type="entry name" value="Octanoyltransferase_CS"/>
</dbReference>
<dbReference type="PIRSF" id="PIRSF016262">
    <property type="entry name" value="LPLase"/>
    <property type="match status" value="1"/>
</dbReference>
<evidence type="ECO:0000259" key="11">
    <source>
        <dbReference type="PROSITE" id="PS51733"/>
    </source>
</evidence>
<name>A0A7Y0FHQ8_9FLAO</name>
<comment type="function">
    <text evidence="5 6 7">Catalyzes the transfer of endogenously produced octanoic acid from octanoyl-acyl-carrier-protein onto the lipoyl domains of lipoate-dependent enzymes. Lipoyl-ACP can also act as a substrate although octanoyl-ACP is likely to be the physiological substrate.</text>
</comment>
<comment type="pathway">
    <text evidence="1 6 7">Protein modification; protein lipoylation via endogenous pathway; protein N(6)-(lipoyl)lysine from octanoyl-[acyl-carrier-protein]: step 1/2.</text>
</comment>
<dbReference type="EC" id="2.3.1.181" evidence="6 7"/>
<keyword evidence="3 6" id="KW-0808">Transferase</keyword>
<accession>A0A7Y0FHQ8</accession>
<feature type="binding site" evidence="6 9">
    <location>
        <begin position="94"/>
        <end position="101"/>
    </location>
    <ligand>
        <name>substrate</name>
    </ligand>
</feature>
<dbReference type="FunFam" id="3.30.930.10:FF:000035">
    <property type="entry name" value="Putative lipoyltransferase 2, mitochondrial"/>
    <property type="match status" value="1"/>
</dbReference>
<evidence type="ECO:0000256" key="6">
    <source>
        <dbReference type="HAMAP-Rule" id="MF_00013"/>
    </source>
</evidence>
<feature type="binding site" evidence="6 9">
    <location>
        <begin position="179"/>
        <end position="181"/>
    </location>
    <ligand>
        <name>substrate</name>
    </ligand>
</feature>
<evidence type="ECO:0000256" key="9">
    <source>
        <dbReference type="PIRSR" id="PIRSR016262-2"/>
    </source>
</evidence>
<comment type="catalytic activity">
    <reaction evidence="6 7">
        <text>octanoyl-[ACP] + L-lysyl-[protein] = N(6)-octanoyl-L-lysyl-[protein] + holo-[ACP] + H(+)</text>
        <dbReference type="Rhea" id="RHEA:17665"/>
        <dbReference type="Rhea" id="RHEA-COMP:9636"/>
        <dbReference type="Rhea" id="RHEA-COMP:9685"/>
        <dbReference type="Rhea" id="RHEA-COMP:9752"/>
        <dbReference type="Rhea" id="RHEA-COMP:9928"/>
        <dbReference type="ChEBI" id="CHEBI:15378"/>
        <dbReference type="ChEBI" id="CHEBI:29969"/>
        <dbReference type="ChEBI" id="CHEBI:64479"/>
        <dbReference type="ChEBI" id="CHEBI:78463"/>
        <dbReference type="ChEBI" id="CHEBI:78809"/>
        <dbReference type="EC" id="2.3.1.181"/>
    </reaction>
</comment>
<dbReference type="InterPro" id="IPR045864">
    <property type="entry name" value="aa-tRNA-synth_II/BPL/LPL"/>
</dbReference>
<reference evidence="12 13" key="1">
    <citation type="submission" date="2020-04" db="EMBL/GenBank/DDBJ databases">
        <title>Chryseobacterium sp. RJ-7-14 sp. nov., isolated from Jeju soil.</title>
        <authorList>
            <person name="Dahal R.H."/>
            <person name="Chaudhary D.K."/>
        </authorList>
    </citation>
    <scope>NUCLEOTIDE SEQUENCE [LARGE SCALE GENOMIC DNA]</scope>
    <source>
        <strain evidence="12 13">RJ-7-14</strain>
    </source>
</reference>
<keyword evidence="13" id="KW-1185">Reference proteome</keyword>
<proteinExistence type="inferred from homology"/>
<dbReference type="GO" id="GO:0033819">
    <property type="term" value="F:lipoyl(octanoyl) transferase activity"/>
    <property type="evidence" value="ECO:0007669"/>
    <property type="project" value="UniProtKB-EC"/>
</dbReference>
<keyword evidence="2 6" id="KW-0963">Cytoplasm</keyword>
<evidence type="ECO:0000256" key="3">
    <source>
        <dbReference type="ARBA" id="ARBA00022679"/>
    </source>
</evidence>
<evidence type="ECO:0000256" key="1">
    <source>
        <dbReference type="ARBA" id="ARBA00004821"/>
    </source>
</evidence>
<evidence type="ECO:0000256" key="8">
    <source>
        <dbReference type="PIRSR" id="PIRSR016262-1"/>
    </source>
</evidence>
<dbReference type="InterPro" id="IPR000544">
    <property type="entry name" value="Octanoyltransferase"/>
</dbReference>
<dbReference type="Proteomes" id="UP000552615">
    <property type="component" value="Unassembled WGS sequence"/>
</dbReference>
<dbReference type="EMBL" id="JABBGF010000001">
    <property type="protein sequence ID" value="NML56485.1"/>
    <property type="molecule type" value="Genomic_DNA"/>
</dbReference>
<dbReference type="Gene3D" id="3.30.930.10">
    <property type="entry name" value="Bira Bifunctional Protein, Domain 2"/>
    <property type="match status" value="1"/>
</dbReference>
<evidence type="ECO:0000256" key="7">
    <source>
        <dbReference type="PIRNR" id="PIRNR016262"/>
    </source>
</evidence>
<organism evidence="12 13">
    <name type="scientific">Chryseobacterium cheonjiense</name>
    <dbReference type="NCBI Taxonomy" id="2728845"/>
    <lineage>
        <taxon>Bacteria</taxon>
        <taxon>Pseudomonadati</taxon>
        <taxon>Bacteroidota</taxon>
        <taxon>Flavobacteriia</taxon>
        <taxon>Flavobacteriales</taxon>
        <taxon>Weeksellaceae</taxon>
        <taxon>Chryseobacterium group</taxon>
        <taxon>Chryseobacterium</taxon>
    </lineage>
</organism>
<evidence type="ECO:0000256" key="4">
    <source>
        <dbReference type="ARBA" id="ARBA00023315"/>
    </source>
</evidence>
<dbReference type="GO" id="GO:0005737">
    <property type="term" value="C:cytoplasm"/>
    <property type="evidence" value="ECO:0007669"/>
    <property type="project" value="UniProtKB-SubCell"/>
</dbReference>
<dbReference type="Pfam" id="PF21948">
    <property type="entry name" value="LplA-B_cat"/>
    <property type="match status" value="1"/>
</dbReference>
<dbReference type="UniPathway" id="UPA00538">
    <property type="reaction ID" value="UER00592"/>
</dbReference>
<comment type="caution">
    <text evidence="12">The sequence shown here is derived from an EMBL/GenBank/DDBJ whole genome shotgun (WGS) entry which is preliminary data.</text>
</comment>
<dbReference type="CDD" id="cd16444">
    <property type="entry name" value="LipB"/>
    <property type="match status" value="1"/>
</dbReference>
<feature type="domain" description="BPL/LPL catalytic" evidence="11">
    <location>
        <begin position="49"/>
        <end position="239"/>
    </location>
</feature>
<evidence type="ECO:0000313" key="13">
    <source>
        <dbReference type="Proteomes" id="UP000552615"/>
    </source>
</evidence>
<feature type="active site" description="Acyl-thioester intermediate" evidence="6 8">
    <location>
        <position position="197"/>
    </location>
</feature>
<evidence type="ECO:0000313" key="12">
    <source>
        <dbReference type="EMBL" id="NML56485.1"/>
    </source>
</evidence>
<dbReference type="NCBIfam" id="NF010925">
    <property type="entry name" value="PRK14345.1"/>
    <property type="match status" value="1"/>
</dbReference>
<comment type="miscellaneous">
    <text evidence="6">In the reaction, the free carboxyl group of octanoic acid is attached via an amide linkage to the epsilon-amino group of a specific lysine residue of lipoyl domains of lipoate-dependent enzymes.</text>
</comment>
<dbReference type="SUPFAM" id="SSF55681">
    <property type="entry name" value="Class II aaRS and biotin synthetases"/>
    <property type="match status" value="1"/>
</dbReference>
<dbReference type="HAMAP" id="MF_00013">
    <property type="entry name" value="LipB"/>
    <property type="match status" value="1"/>
</dbReference>
<feature type="site" description="Lowers pKa of active site Cys" evidence="6 10">
    <location>
        <position position="163"/>
    </location>
</feature>
<keyword evidence="4 6" id="KW-0012">Acyltransferase</keyword>
<dbReference type="NCBIfam" id="TIGR00214">
    <property type="entry name" value="lipB"/>
    <property type="match status" value="1"/>
</dbReference>
<dbReference type="InterPro" id="IPR004143">
    <property type="entry name" value="BPL_LPL_catalytic"/>
</dbReference>
<sequence>MNTHQNKVVEFEDLGTRDYQSAWDYQESLMKNIIDLKIKNRDLPAEEHSTTPNHFLLVEHPHVYTLGKSGHEENMLAGIDKLKEIDATFVKVNRGGDITYHGYGQIVGYPILDLENFFTDIHKYMRNLEEVIIRTIAEYGLKGERSEGETGVWLDVGKPYARKICAMGVKASRWVTLHGFALNVNTDMRYFEYIIPCGIKDKQVTSLKRELERELTSEEMEDIKAKIKKHFAEVFEAELVQHHENH</sequence>
<dbReference type="PROSITE" id="PS51733">
    <property type="entry name" value="BPL_LPL_CATALYTIC"/>
    <property type="match status" value="1"/>
</dbReference>
<evidence type="ECO:0000256" key="5">
    <source>
        <dbReference type="ARBA" id="ARBA00024732"/>
    </source>
</evidence>